<evidence type="ECO:0000313" key="3">
    <source>
        <dbReference type="Proteomes" id="UP000321249"/>
    </source>
</evidence>
<accession>A0A5C6TSJ9</accession>
<evidence type="ECO:0000256" key="1">
    <source>
        <dbReference type="SAM" id="Phobius"/>
    </source>
</evidence>
<name>A0A5C6TSJ9_9SPHN</name>
<comment type="caution">
    <text evidence="2">The sequence shown here is derived from an EMBL/GenBank/DDBJ whole genome shotgun (WGS) entry which is preliminary data.</text>
</comment>
<keyword evidence="1" id="KW-0472">Membrane</keyword>
<dbReference type="AlphaFoldDB" id="A0A5C6TSJ9"/>
<dbReference type="EMBL" id="VOQQ01000001">
    <property type="protein sequence ID" value="TXC62668.1"/>
    <property type="molecule type" value="Genomic_DNA"/>
</dbReference>
<dbReference type="RefSeq" id="WP_147042056.1">
    <property type="nucleotide sequence ID" value="NZ_BAABIR010000002.1"/>
</dbReference>
<dbReference type="Proteomes" id="UP000321249">
    <property type="component" value="Unassembled WGS sequence"/>
</dbReference>
<feature type="transmembrane region" description="Helical" evidence="1">
    <location>
        <begin position="38"/>
        <end position="59"/>
    </location>
</feature>
<proteinExistence type="predicted"/>
<organism evidence="2 3">
    <name type="scientific">Allosphingosinicella ginsenosidimutans</name>
    <dbReference type="NCBI Taxonomy" id="1176539"/>
    <lineage>
        <taxon>Bacteria</taxon>
        <taxon>Pseudomonadati</taxon>
        <taxon>Pseudomonadota</taxon>
        <taxon>Alphaproteobacteria</taxon>
        <taxon>Sphingomonadales</taxon>
        <taxon>Sphingomonadaceae</taxon>
        <taxon>Allosphingosinicella</taxon>
    </lineage>
</organism>
<sequence>MTLDETAGRIWADNHLAFTDWADGALGRAGARPDRPRMATLLSVIAALTVSLTLIGGSVA</sequence>
<protein>
    <submittedName>
        <fullName evidence="2">Uncharacterized protein</fullName>
    </submittedName>
</protein>
<keyword evidence="1" id="KW-1133">Transmembrane helix</keyword>
<evidence type="ECO:0000313" key="2">
    <source>
        <dbReference type="EMBL" id="TXC62668.1"/>
    </source>
</evidence>
<keyword evidence="3" id="KW-1185">Reference proteome</keyword>
<keyword evidence="1" id="KW-0812">Transmembrane</keyword>
<reference evidence="2 3" key="1">
    <citation type="journal article" date="2015" name="J. Microbiol.">
        <title>Sphingosinicella ginsenosidimutans sp. nov., with ginsenoside converting activity.</title>
        <authorList>
            <person name="Kim J.K."/>
            <person name="Kang M.S."/>
            <person name="Park S.C."/>
            <person name="Kim K.M."/>
            <person name="Choi K."/>
            <person name="Yoon M.H."/>
            <person name="Im W.T."/>
        </authorList>
    </citation>
    <scope>NUCLEOTIDE SEQUENCE [LARGE SCALE GENOMIC DNA]</scope>
    <source>
        <strain evidence="2 3">BS-11</strain>
    </source>
</reference>
<gene>
    <name evidence="2" type="ORF">FRZ32_02725</name>
</gene>